<feature type="region of interest" description="Disordered" evidence="1">
    <location>
        <begin position="145"/>
        <end position="171"/>
    </location>
</feature>
<protein>
    <submittedName>
        <fullName evidence="2">Uncharacterized protein</fullName>
    </submittedName>
</protein>
<reference evidence="2" key="1">
    <citation type="journal article" date="2020" name="Microb. Genom.">
        <title>Genetic diversity of clinical and environmental Mucorales isolates obtained from an investigation of mucormycosis cases among solid organ transplant recipients.</title>
        <authorList>
            <person name="Nguyen M.H."/>
            <person name="Kaul D."/>
            <person name="Muto C."/>
            <person name="Cheng S.J."/>
            <person name="Richter R.A."/>
            <person name="Bruno V.M."/>
            <person name="Liu G."/>
            <person name="Beyhan S."/>
            <person name="Sundermann A.J."/>
            <person name="Mounaud S."/>
            <person name="Pasculle A.W."/>
            <person name="Nierman W.C."/>
            <person name="Driscoll E."/>
            <person name="Cumbie R."/>
            <person name="Clancy C.J."/>
            <person name="Dupont C.L."/>
        </authorList>
    </citation>
    <scope>NUCLEOTIDE SEQUENCE</scope>
    <source>
        <strain evidence="2">GL11</strain>
    </source>
</reference>
<accession>A0A9P7BJE8</accession>
<sequence>MENDAAVVHMGAGLAGLQDRPARAAQARCHAQPGDPPEIRRLRVVVYAAQAAQVVDLILHAGLAGRRAVVKDADPVIDGCGGRHAVVTRAQHAIRLAWQAHAGTQGVVVVRAVQRVAFDQQRALDAGHVVRLVAGVGIADARDRIHLDDGPAPPLERGSAPRPRLAGPATW</sequence>
<evidence type="ECO:0000256" key="1">
    <source>
        <dbReference type="SAM" id="MobiDB-lite"/>
    </source>
</evidence>
<dbReference type="EMBL" id="JAANQT010006844">
    <property type="protein sequence ID" value="KAG1290197.1"/>
    <property type="molecule type" value="Genomic_DNA"/>
</dbReference>
<name>A0A9P7BJE8_RHIOR</name>
<proteinExistence type="predicted"/>
<keyword evidence="3" id="KW-1185">Reference proteome</keyword>
<evidence type="ECO:0000313" key="2">
    <source>
        <dbReference type="EMBL" id="KAG1290197.1"/>
    </source>
</evidence>
<evidence type="ECO:0000313" key="3">
    <source>
        <dbReference type="Proteomes" id="UP000716291"/>
    </source>
</evidence>
<organism evidence="2 3">
    <name type="scientific">Rhizopus oryzae</name>
    <name type="common">Mucormycosis agent</name>
    <name type="synonym">Rhizopus arrhizus var. delemar</name>
    <dbReference type="NCBI Taxonomy" id="64495"/>
    <lineage>
        <taxon>Eukaryota</taxon>
        <taxon>Fungi</taxon>
        <taxon>Fungi incertae sedis</taxon>
        <taxon>Mucoromycota</taxon>
        <taxon>Mucoromycotina</taxon>
        <taxon>Mucoromycetes</taxon>
        <taxon>Mucorales</taxon>
        <taxon>Mucorineae</taxon>
        <taxon>Rhizopodaceae</taxon>
        <taxon>Rhizopus</taxon>
    </lineage>
</organism>
<dbReference type="AlphaFoldDB" id="A0A9P7BJE8"/>
<dbReference type="Proteomes" id="UP000716291">
    <property type="component" value="Unassembled WGS sequence"/>
</dbReference>
<comment type="caution">
    <text evidence="2">The sequence shown here is derived from an EMBL/GenBank/DDBJ whole genome shotgun (WGS) entry which is preliminary data.</text>
</comment>
<gene>
    <name evidence="2" type="ORF">G6F64_013954</name>
</gene>